<keyword evidence="7 17" id="KW-0067">ATP-binding</keyword>
<keyword evidence="6" id="KW-0547">Nucleotide-binding</keyword>
<dbReference type="RefSeq" id="WP_249329287.1">
    <property type="nucleotide sequence ID" value="NZ_CP060635.1"/>
</dbReference>
<dbReference type="Pfam" id="PF08352">
    <property type="entry name" value="oligo_HPY"/>
    <property type="match status" value="1"/>
</dbReference>
<dbReference type="GO" id="GO:0016887">
    <property type="term" value="F:ATP hydrolysis activity"/>
    <property type="evidence" value="ECO:0007669"/>
    <property type="project" value="InterPro"/>
</dbReference>
<keyword evidence="3" id="KW-0813">Transport</keyword>
<comment type="similarity">
    <text evidence="2">Belongs to the ABC transporter superfamily.</text>
</comment>
<dbReference type="GO" id="GO:0005524">
    <property type="term" value="F:ATP binding"/>
    <property type="evidence" value="ECO:0007669"/>
    <property type="project" value="UniProtKB-KW"/>
</dbReference>
<dbReference type="SUPFAM" id="SSF52540">
    <property type="entry name" value="P-loop containing nucleoside triphosphate hydrolases"/>
    <property type="match status" value="1"/>
</dbReference>
<keyword evidence="18" id="KW-1185">Reference proteome</keyword>
<evidence type="ECO:0000256" key="13">
    <source>
        <dbReference type="ARBA" id="ARBA00039098"/>
    </source>
</evidence>
<evidence type="ECO:0000256" key="1">
    <source>
        <dbReference type="ARBA" id="ARBA00004202"/>
    </source>
</evidence>
<dbReference type="PROSITE" id="PS50893">
    <property type="entry name" value="ABC_TRANSPORTER_2"/>
    <property type="match status" value="1"/>
</dbReference>
<dbReference type="CDD" id="cd03257">
    <property type="entry name" value="ABC_NikE_OppD_transporters"/>
    <property type="match status" value="1"/>
</dbReference>
<dbReference type="InterPro" id="IPR050388">
    <property type="entry name" value="ABC_Ni/Peptide_Import"/>
</dbReference>
<gene>
    <name evidence="17" type="ORF">H9Q79_04630</name>
</gene>
<evidence type="ECO:0000256" key="7">
    <source>
        <dbReference type="ARBA" id="ARBA00022840"/>
    </source>
</evidence>
<evidence type="ECO:0000256" key="11">
    <source>
        <dbReference type="ARBA" id="ARBA00023136"/>
    </source>
</evidence>
<dbReference type="InterPro" id="IPR003593">
    <property type="entry name" value="AAA+_ATPase"/>
</dbReference>
<keyword evidence="4" id="KW-1003">Cell membrane</keyword>
<dbReference type="GO" id="GO:0005886">
    <property type="term" value="C:plasma membrane"/>
    <property type="evidence" value="ECO:0007669"/>
    <property type="project" value="UniProtKB-SubCell"/>
</dbReference>
<evidence type="ECO:0000313" key="17">
    <source>
        <dbReference type="EMBL" id="QNM09579.1"/>
    </source>
</evidence>
<dbReference type="Proteomes" id="UP000515860">
    <property type="component" value="Chromosome"/>
</dbReference>
<evidence type="ECO:0000256" key="2">
    <source>
        <dbReference type="ARBA" id="ARBA00005417"/>
    </source>
</evidence>
<evidence type="ECO:0000256" key="15">
    <source>
        <dbReference type="ARBA" id="ARBA00048610"/>
    </source>
</evidence>
<evidence type="ECO:0000256" key="4">
    <source>
        <dbReference type="ARBA" id="ARBA00022475"/>
    </source>
</evidence>
<dbReference type="KEGG" id="whj:H9Q79_04630"/>
<dbReference type="InterPro" id="IPR003439">
    <property type="entry name" value="ABC_transporter-like_ATP-bd"/>
</dbReference>
<evidence type="ECO:0000256" key="3">
    <source>
        <dbReference type="ARBA" id="ARBA00022448"/>
    </source>
</evidence>
<evidence type="ECO:0000256" key="5">
    <source>
        <dbReference type="ARBA" id="ARBA00022596"/>
    </source>
</evidence>
<feature type="domain" description="ABC transporter" evidence="16">
    <location>
        <begin position="7"/>
        <end position="254"/>
    </location>
</feature>
<reference evidence="17 18" key="1">
    <citation type="submission" date="2020-08" db="EMBL/GenBank/DDBJ databases">
        <authorList>
            <person name="Liu C."/>
            <person name="Sun Q."/>
        </authorList>
    </citation>
    <scope>NUCLEOTIDE SEQUENCE [LARGE SCALE GENOMIC DNA]</scope>
    <source>
        <strain evidence="17 18">NSJ-29</strain>
    </source>
</reference>
<organism evidence="17 18">
    <name type="scientific">Wansuia hejianensis</name>
    <dbReference type="NCBI Taxonomy" id="2763667"/>
    <lineage>
        <taxon>Bacteria</taxon>
        <taxon>Bacillati</taxon>
        <taxon>Bacillota</taxon>
        <taxon>Clostridia</taxon>
        <taxon>Lachnospirales</taxon>
        <taxon>Lachnospiraceae</taxon>
        <taxon>Wansuia</taxon>
    </lineage>
</organism>
<dbReference type="PANTHER" id="PTHR43297">
    <property type="entry name" value="OLIGOPEPTIDE TRANSPORT ATP-BINDING PROTEIN APPD"/>
    <property type="match status" value="1"/>
</dbReference>
<comment type="subunit">
    <text evidence="12">The complex is composed of two ATP-binding proteins (NikD and NikE), two transmembrane proteins (NikB and NikC) and a solute-binding protein (NikA).</text>
</comment>
<dbReference type="PANTHER" id="PTHR43297:SF13">
    <property type="entry name" value="NICKEL ABC TRANSPORTER, ATP-BINDING PROTEIN"/>
    <property type="match status" value="1"/>
</dbReference>
<keyword evidence="9" id="KW-0406">Ion transport</keyword>
<protein>
    <recommendedName>
        <fullName evidence="14">Nickel import system ATP-binding protein NikD</fullName>
        <ecNumber evidence="13">7.2.2.11</ecNumber>
    </recommendedName>
</protein>
<dbReference type="EMBL" id="CP060635">
    <property type="protein sequence ID" value="QNM09579.1"/>
    <property type="molecule type" value="Genomic_DNA"/>
</dbReference>
<evidence type="ECO:0000313" key="18">
    <source>
        <dbReference type="Proteomes" id="UP000515860"/>
    </source>
</evidence>
<evidence type="ECO:0000256" key="8">
    <source>
        <dbReference type="ARBA" id="ARBA00022967"/>
    </source>
</evidence>
<sequence length="315" mass="34915">MGENIILKDFSVSFQTSQGEVKAVRGVNTVFESGKVTGMIGESGSGKSVLGMGILKLLAANARISGQCYYGDEEISAYTEKQMTSFRGLKIGLIPQNPAESLDPVIRIKKQLIEAVTTHDRSRKKEAEDRYCLLMKRFGFKDPESIGRKYSFQLSGGMNQRIISVLGLMCSPGWMLADEPTKGLDAILRKQVYGVLREVLKRDTESMIVITHDIILARRLCDNILVLYQGEVLEQGSAELVLESPLHPYTTGLIASLPSHGMVPIPFPMAERSGRPGCVFYPRCPYGTERCGSEKPCDYTVPDGRKVRCFRYAQS</sequence>
<proteinExistence type="inferred from homology"/>
<dbReference type="GO" id="GO:0015833">
    <property type="term" value="P:peptide transport"/>
    <property type="evidence" value="ECO:0007669"/>
    <property type="project" value="InterPro"/>
</dbReference>
<dbReference type="SMART" id="SM00382">
    <property type="entry name" value="AAA"/>
    <property type="match status" value="1"/>
</dbReference>
<evidence type="ECO:0000256" key="14">
    <source>
        <dbReference type="ARBA" id="ARBA00044143"/>
    </source>
</evidence>
<accession>A0A7G9GFJ7</accession>
<dbReference type="AlphaFoldDB" id="A0A7G9GFJ7"/>
<dbReference type="InterPro" id="IPR027417">
    <property type="entry name" value="P-loop_NTPase"/>
</dbReference>
<dbReference type="NCBIfam" id="TIGR01727">
    <property type="entry name" value="oligo_HPY"/>
    <property type="match status" value="1"/>
</dbReference>
<name>A0A7G9GFJ7_9FIRM</name>
<dbReference type="Gene3D" id="3.40.50.300">
    <property type="entry name" value="P-loop containing nucleotide triphosphate hydrolases"/>
    <property type="match status" value="1"/>
</dbReference>
<dbReference type="Pfam" id="PF00005">
    <property type="entry name" value="ABC_tran"/>
    <property type="match status" value="1"/>
</dbReference>
<keyword evidence="10" id="KW-0921">Nickel transport</keyword>
<evidence type="ECO:0000256" key="12">
    <source>
        <dbReference type="ARBA" id="ARBA00038669"/>
    </source>
</evidence>
<keyword evidence="11" id="KW-0472">Membrane</keyword>
<dbReference type="InterPro" id="IPR013563">
    <property type="entry name" value="Oligopep_ABC_C"/>
</dbReference>
<keyword evidence="8" id="KW-1278">Translocase</keyword>
<dbReference type="GO" id="GO:0015413">
    <property type="term" value="F:ABC-type nickel transporter activity"/>
    <property type="evidence" value="ECO:0007669"/>
    <property type="project" value="UniProtKB-EC"/>
</dbReference>
<evidence type="ECO:0000256" key="10">
    <source>
        <dbReference type="ARBA" id="ARBA00023112"/>
    </source>
</evidence>
<comment type="subcellular location">
    <subcellularLocation>
        <location evidence="1">Cell membrane</location>
        <topology evidence="1">Peripheral membrane protein</topology>
    </subcellularLocation>
</comment>
<evidence type="ECO:0000256" key="9">
    <source>
        <dbReference type="ARBA" id="ARBA00023065"/>
    </source>
</evidence>
<comment type="catalytic activity">
    <reaction evidence="15">
        <text>Ni(2+)(out) + ATP + H2O = Ni(2+)(in) + ADP + phosphate + H(+)</text>
        <dbReference type="Rhea" id="RHEA:15557"/>
        <dbReference type="ChEBI" id="CHEBI:15377"/>
        <dbReference type="ChEBI" id="CHEBI:15378"/>
        <dbReference type="ChEBI" id="CHEBI:30616"/>
        <dbReference type="ChEBI" id="CHEBI:43474"/>
        <dbReference type="ChEBI" id="CHEBI:49786"/>
        <dbReference type="ChEBI" id="CHEBI:456216"/>
        <dbReference type="EC" id="7.2.2.11"/>
    </reaction>
    <physiologicalReaction direction="left-to-right" evidence="15">
        <dbReference type="Rhea" id="RHEA:15558"/>
    </physiologicalReaction>
</comment>
<evidence type="ECO:0000259" key="16">
    <source>
        <dbReference type="PROSITE" id="PS50893"/>
    </source>
</evidence>
<keyword evidence="5" id="KW-0533">Nickel</keyword>
<dbReference type="EC" id="7.2.2.11" evidence="13"/>
<evidence type="ECO:0000256" key="6">
    <source>
        <dbReference type="ARBA" id="ARBA00022741"/>
    </source>
</evidence>